<dbReference type="InterPro" id="IPR003838">
    <property type="entry name" value="ABC3_permease_C"/>
</dbReference>
<comment type="subcellular location">
    <subcellularLocation>
        <location evidence="1">Cell membrane</location>
        <topology evidence="1">Multi-pass membrane protein</topology>
    </subcellularLocation>
</comment>
<dbReference type="PANTHER" id="PTHR30572">
    <property type="entry name" value="MEMBRANE COMPONENT OF TRANSPORTER-RELATED"/>
    <property type="match status" value="1"/>
</dbReference>
<feature type="transmembrane region" description="Helical" evidence="6">
    <location>
        <begin position="389"/>
        <end position="413"/>
    </location>
</feature>
<keyword evidence="2" id="KW-1003">Cell membrane</keyword>
<keyword evidence="10" id="KW-1185">Reference proteome</keyword>
<accession>A0A839GSJ0</accession>
<evidence type="ECO:0000256" key="2">
    <source>
        <dbReference type="ARBA" id="ARBA00022475"/>
    </source>
</evidence>
<evidence type="ECO:0000256" key="5">
    <source>
        <dbReference type="ARBA" id="ARBA00023136"/>
    </source>
</evidence>
<feature type="domain" description="ABC3 transporter permease C-terminal" evidence="7">
    <location>
        <begin position="298"/>
        <end position="412"/>
    </location>
</feature>
<name>A0A839GSJ0_9BACT</name>
<evidence type="ECO:0000259" key="7">
    <source>
        <dbReference type="Pfam" id="PF02687"/>
    </source>
</evidence>
<evidence type="ECO:0000256" key="4">
    <source>
        <dbReference type="ARBA" id="ARBA00022989"/>
    </source>
</evidence>
<evidence type="ECO:0000259" key="8">
    <source>
        <dbReference type="Pfam" id="PF12704"/>
    </source>
</evidence>
<sequence length="804" mass="89288">MLKNCFLVAVRTLRRNIGYTTLNVIGLALGITCSLLLFLVISFELSFDTFHRKADRTYRINIDSDDQNGHHQSAGTPLPMYAALKSALPELNPITHMHEEEGGTFALLSSDTTQTLQKFREEGSVMFIDSAFFDLFDFETGGVNVKQALRDPNSILLTESIAKKYFSDGNAVGKVLRMNNTVNLQVKGIIPDAPANTDIPYIMLVAYEASNTINSLFRSDNWNSTSSSEQIYFATAPGASAKQAEDRINEIADRYRQRRPGEKERFTLQPLANLHFNEGYSNYNDRTVGVQTLWALAVIGAFLVIIACINFVNMATAQAMRRAKEVGMRKVLGASRSQLVVQFLSETGLITLAALLVSVVLTELLLPYLNQLLDLSITFSVLENKEVALFLAAVLLLVTFFAGLYPALILSGFKPISALKSKVATARTAGLSLRRALVVLQFTICQVLIICTIVVHDQMEFFRTASLGFDKEAIVTVPIPSASAHKLMPLRQQLEAHAGVSATTFAMSPPSANVTMNMSFNYDDYSIERNFNVNFRFADENYLKTFNIPLIAGRMYQKSDTIQEFVVNETFLKQVGEKSPEAALGKKMVVNGGQNEGRIVGVVKDYHVGSLRETIDPVVMSTWAYFYYNLNAKIEMKDAKAAIAHLQKVWSSAYPDDVFYYEFLDDTIAEFYASEQRQADLFKIFSVIAILIGCLGLYGLVSFMVTQRTKEVGVRKVLGASSLSIVGLFSKDFTVLVLIAFVMAAPISYYFMEQWLQDFNYRIAIGYWVFLAAGAVTLLIALTTVSVQALRAAFSNPVTALKTE</sequence>
<reference evidence="9 10" key="1">
    <citation type="submission" date="2020-08" db="EMBL/GenBank/DDBJ databases">
        <title>Genomic Encyclopedia of Type Strains, Phase IV (KMG-IV): sequencing the most valuable type-strain genomes for metagenomic binning, comparative biology and taxonomic classification.</title>
        <authorList>
            <person name="Goeker M."/>
        </authorList>
    </citation>
    <scope>NUCLEOTIDE SEQUENCE [LARGE SCALE GENOMIC DNA]</scope>
    <source>
        <strain evidence="9 10">DSM 29854</strain>
    </source>
</reference>
<evidence type="ECO:0000256" key="3">
    <source>
        <dbReference type="ARBA" id="ARBA00022692"/>
    </source>
</evidence>
<evidence type="ECO:0000256" key="6">
    <source>
        <dbReference type="SAM" id="Phobius"/>
    </source>
</evidence>
<evidence type="ECO:0000256" key="1">
    <source>
        <dbReference type="ARBA" id="ARBA00004651"/>
    </source>
</evidence>
<dbReference type="InterPro" id="IPR025857">
    <property type="entry name" value="MacB_PCD"/>
</dbReference>
<feature type="domain" description="MacB-like periplasmic core" evidence="8">
    <location>
        <begin position="20"/>
        <end position="250"/>
    </location>
</feature>
<feature type="domain" description="MacB-like periplasmic core" evidence="8">
    <location>
        <begin position="511"/>
        <end position="630"/>
    </location>
</feature>
<feature type="transmembrane region" description="Helical" evidence="6">
    <location>
        <begin position="733"/>
        <end position="752"/>
    </location>
</feature>
<keyword evidence="3 6" id="KW-0812">Transmembrane</keyword>
<dbReference type="AlphaFoldDB" id="A0A839GSJ0"/>
<organism evidence="9 10">
    <name type="scientific">Rufibacter quisquiliarum</name>
    <dbReference type="NCBI Taxonomy" id="1549639"/>
    <lineage>
        <taxon>Bacteria</taxon>
        <taxon>Pseudomonadati</taxon>
        <taxon>Bacteroidota</taxon>
        <taxon>Cytophagia</taxon>
        <taxon>Cytophagales</taxon>
        <taxon>Hymenobacteraceae</taxon>
        <taxon>Rufibacter</taxon>
    </lineage>
</organism>
<evidence type="ECO:0000313" key="9">
    <source>
        <dbReference type="EMBL" id="MBA9078465.1"/>
    </source>
</evidence>
<gene>
    <name evidence="9" type="ORF">FHS90_003193</name>
</gene>
<dbReference type="EMBL" id="JACJIQ010000013">
    <property type="protein sequence ID" value="MBA9078465.1"/>
    <property type="molecule type" value="Genomic_DNA"/>
</dbReference>
<dbReference type="RefSeq" id="WP_182513677.1">
    <property type="nucleotide sequence ID" value="NZ_JACJIQ010000013.1"/>
</dbReference>
<feature type="transmembrane region" description="Helical" evidence="6">
    <location>
        <begin position="684"/>
        <end position="706"/>
    </location>
</feature>
<feature type="transmembrane region" description="Helical" evidence="6">
    <location>
        <begin position="433"/>
        <end position="455"/>
    </location>
</feature>
<protein>
    <submittedName>
        <fullName evidence="9">Putative permease</fullName>
    </submittedName>
</protein>
<dbReference type="Proteomes" id="UP000563094">
    <property type="component" value="Unassembled WGS sequence"/>
</dbReference>
<feature type="domain" description="ABC3 transporter permease C-terminal" evidence="7">
    <location>
        <begin position="684"/>
        <end position="797"/>
    </location>
</feature>
<comment type="caution">
    <text evidence="9">The sequence shown here is derived from an EMBL/GenBank/DDBJ whole genome shotgun (WGS) entry which is preliminary data.</text>
</comment>
<feature type="transmembrane region" description="Helical" evidence="6">
    <location>
        <begin position="764"/>
        <end position="785"/>
    </location>
</feature>
<dbReference type="Pfam" id="PF02687">
    <property type="entry name" value="FtsX"/>
    <property type="match status" value="2"/>
</dbReference>
<dbReference type="Pfam" id="PF12704">
    <property type="entry name" value="MacB_PCD"/>
    <property type="match status" value="2"/>
</dbReference>
<dbReference type="PANTHER" id="PTHR30572:SF18">
    <property type="entry name" value="ABC-TYPE MACROLIDE FAMILY EXPORT SYSTEM PERMEASE COMPONENT 2"/>
    <property type="match status" value="1"/>
</dbReference>
<keyword evidence="5 6" id="KW-0472">Membrane</keyword>
<evidence type="ECO:0000313" key="10">
    <source>
        <dbReference type="Proteomes" id="UP000563094"/>
    </source>
</evidence>
<dbReference type="GO" id="GO:0022857">
    <property type="term" value="F:transmembrane transporter activity"/>
    <property type="evidence" value="ECO:0007669"/>
    <property type="project" value="TreeGrafter"/>
</dbReference>
<dbReference type="InterPro" id="IPR050250">
    <property type="entry name" value="Macrolide_Exporter_MacB"/>
</dbReference>
<keyword evidence="4 6" id="KW-1133">Transmembrane helix</keyword>
<feature type="transmembrane region" description="Helical" evidence="6">
    <location>
        <begin position="21"/>
        <end position="43"/>
    </location>
</feature>
<proteinExistence type="predicted"/>
<feature type="transmembrane region" description="Helical" evidence="6">
    <location>
        <begin position="293"/>
        <end position="312"/>
    </location>
</feature>
<dbReference type="GO" id="GO:0005886">
    <property type="term" value="C:plasma membrane"/>
    <property type="evidence" value="ECO:0007669"/>
    <property type="project" value="UniProtKB-SubCell"/>
</dbReference>